<dbReference type="Gene3D" id="1.10.730.10">
    <property type="entry name" value="Isoleucyl-tRNA Synthetase, Domain 1"/>
    <property type="match status" value="1"/>
</dbReference>
<keyword evidence="6 12" id="KW-0547">Nucleotide-binding</keyword>
<dbReference type="InterPro" id="IPR014729">
    <property type="entry name" value="Rossmann-like_a/b/a_fold"/>
</dbReference>
<comment type="similarity">
    <text evidence="2 12">Belongs to the class-I aminoacyl-tRNA synthetase family.</text>
</comment>
<dbReference type="HAMAP" id="MF_02004">
    <property type="entry name" value="Val_tRNA_synth_type1"/>
    <property type="match status" value="1"/>
</dbReference>
<evidence type="ECO:0000256" key="4">
    <source>
        <dbReference type="ARBA" id="ARBA00022490"/>
    </source>
</evidence>
<evidence type="ECO:0000256" key="13">
    <source>
        <dbReference type="SAM" id="Coils"/>
    </source>
</evidence>
<dbReference type="InterPro" id="IPR009008">
    <property type="entry name" value="Val/Leu/Ile-tRNA-synth_edit"/>
</dbReference>
<dbReference type="AlphaFoldDB" id="A0A2P6MNC7"/>
<gene>
    <name evidence="16" type="ORF">PROFUN_03517</name>
</gene>
<dbReference type="Pfam" id="PF08264">
    <property type="entry name" value="Anticodon_1"/>
    <property type="match status" value="1"/>
</dbReference>
<proteinExistence type="inferred from homology"/>
<dbReference type="InterPro" id="IPR033705">
    <property type="entry name" value="Anticodon_Ia_Val"/>
</dbReference>
<name>A0A2P6MNC7_9EUKA</name>
<evidence type="ECO:0000256" key="6">
    <source>
        <dbReference type="ARBA" id="ARBA00022741"/>
    </source>
</evidence>
<dbReference type="SUPFAM" id="SSF52374">
    <property type="entry name" value="Nucleotidylyl transferase"/>
    <property type="match status" value="1"/>
</dbReference>
<dbReference type="EC" id="6.1.1.9" evidence="3"/>
<dbReference type="InterPro" id="IPR002300">
    <property type="entry name" value="aa-tRNA-synth_Ia"/>
</dbReference>
<evidence type="ECO:0000256" key="10">
    <source>
        <dbReference type="ARBA" id="ARBA00029936"/>
    </source>
</evidence>
<comment type="catalytic activity">
    <reaction evidence="11">
        <text>tRNA(Val) + L-valine + ATP = L-valyl-tRNA(Val) + AMP + diphosphate</text>
        <dbReference type="Rhea" id="RHEA:10704"/>
        <dbReference type="Rhea" id="RHEA-COMP:9672"/>
        <dbReference type="Rhea" id="RHEA-COMP:9708"/>
        <dbReference type="ChEBI" id="CHEBI:30616"/>
        <dbReference type="ChEBI" id="CHEBI:33019"/>
        <dbReference type="ChEBI" id="CHEBI:57762"/>
        <dbReference type="ChEBI" id="CHEBI:78442"/>
        <dbReference type="ChEBI" id="CHEBI:78537"/>
        <dbReference type="ChEBI" id="CHEBI:456215"/>
        <dbReference type="EC" id="6.1.1.9"/>
    </reaction>
</comment>
<dbReference type="PANTHER" id="PTHR11946:SF109">
    <property type="entry name" value="VALINE--TRNA LIGASE"/>
    <property type="match status" value="1"/>
</dbReference>
<evidence type="ECO:0000256" key="7">
    <source>
        <dbReference type="ARBA" id="ARBA00022840"/>
    </source>
</evidence>
<evidence type="ECO:0000256" key="1">
    <source>
        <dbReference type="ARBA" id="ARBA00004496"/>
    </source>
</evidence>
<dbReference type="GO" id="GO:0004832">
    <property type="term" value="F:valine-tRNA ligase activity"/>
    <property type="evidence" value="ECO:0007669"/>
    <property type="project" value="UniProtKB-EC"/>
</dbReference>
<dbReference type="STRING" id="1890364.A0A2P6MNC7"/>
<evidence type="ECO:0000256" key="12">
    <source>
        <dbReference type="RuleBase" id="RU363035"/>
    </source>
</evidence>
<evidence type="ECO:0000256" key="5">
    <source>
        <dbReference type="ARBA" id="ARBA00022598"/>
    </source>
</evidence>
<dbReference type="GO" id="GO:0005829">
    <property type="term" value="C:cytosol"/>
    <property type="evidence" value="ECO:0007669"/>
    <property type="project" value="TreeGrafter"/>
</dbReference>
<evidence type="ECO:0000256" key="9">
    <source>
        <dbReference type="ARBA" id="ARBA00023146"/>
    </source>
</evidence>
<keyword evidence="9 12" id="KW-0030">Aminoacyl-tRNA synthetase</keyword>
<dbReference type="SUPFAM" id="SSF50677">
    <property type="entry name" value="ValRS/IleRS/LeuRS editing domain"/>
    <property type="match status" value="1"/>
</dbReference>
<dbReference type="EMBL" id="MDYQ01000661">
    <property type="protein sequence ID" value="PRP73203.1"/>
    <property type="molecule type" value="Genomic_DNA"/>
</dbReference>
<dbReference type="FunFam" id="3.40.50.620:FF:000078">
    <property type="entry name" value="Valine--tRNA ligase, mitochondrial"/>
    <property type="match status" value="1"/>
</dbReference>
<dbReference type="InterPro" id="IPR009080">
    <property type="entry name" value="tRNAsynth_Ia_anticodon-bd"/>
</dbReference>
<dbReference type="InterPro" id="IPR013155">
    <property type="entry name" value="M/V/L/I-tRNA-synth_anticd-bd"/>
</dbReference>
<keyword evidence="5 12" id="KW-0436">Ligase</keyword>
<keyword evidence="13" id="KW-0175">Coiled coil</keyword>
<evidence type="ECO:0000256" key="3">
    <source>
        <dbReference type="ARBA" id="ARBA00013169"/>
    </source>
</evidence>
<protein>
    <recommendedName>
        <fullName evidence="3">valine--tRNA ligase</fullName>
        <ecNumber evidence="3">6.1.1.9</ecNumber>
    </recommendedName>
    <alternativeName>
        <fullName evidence="10">Valyl-tRNA synthetase</fullName>
    </alternativeName>
</protein>
<comment type="subcellular location">
    <subcellularLocation>
        <location evidence="1">Cytoplasm</location>
    </subcellularLocation>
</comment>
<dbReference type="InParanoid" id="A0A2P6MNC7"/>
<evidence type="ECO:0000256" key="2">
    <source>
        <dbReference type="ARBA" id="ARBA00005594"/>
    </source>
</evidence>
<evidence type="ECO:0000256" key="8">
    <source>
        <dbReference type="ARBA" id="ARBA00022917"/>
    </source>
</evidence>
<sequence>MMLLLRSGIKGKPEPSLCRRVPNHFWFRRNASVTKSSLSEPITNAYDPIQVEQYWYKWWNENGYFTPPVESTKKKFSMVLPPPNVTGSLHIGHALTVSLQDILIRWRRMNGDDTLYVPGLDHAGIATQAIVERKLAKEKNLTRHDLGRVEFIKKVWEWKTQYGGQINEQLQRTGASLDWTREVFTLDESRSEAVTEAFVKLHEDGLIYRGERLVNWCCNLQTVISDIEVDHLALEGTTFLDVPGYPRKVEFGTIWTFEFPILDDEGQPSLPGLKIATTRPETMLGDTAVAIHPDDKRYKKYHGKSVWHPLRKIGIPIVTDKQLVDMEIGTGVVKVTPAHDENDFECGKRHNLESITIMNDQGDILLEVSPEFHDLNRFEARTKIIEKMKSMHLFIGQKNNPMSIARCSRSGDILEPLLKHQWYVRNYASSHLSRYVNTQPLAEASIKLVRTNQMEILPETARQDWYRWLENNRDWCISRQLWWGHRIPAYRVKQIKGESKEEMWVVGRSHREALAKAVELYKVDPSAVYLEQDEDVLDTWFSSGLFPLSALGWPKKQSEVKRFYPLDVMETGSDILFFWVSRMSMLCTHLHGTPPFKTIYLHPMVRDAKGRKMSKSLGNVIDPIQVIEGRTFHQLLHTLKTGNVTRSELQTAEEIMQGEFPNGIPECGSDALRFSLAAYTQQGRSINLDLSRVHGYRKFCNKLWQVSRFILSHTKEADVQLTHKIPKNLRTEEKWILHRLAILVGMVDLNLKKFNFAQASDEVHNFILHDLCDVYVEQTKPVFWKRLNRSPEVLEAQAQVCREVLSIVLETVLRILHPFMPFISEELWQRLPKLEGHKESIMISSYPQLSEWKAFISPAVEQQMLSALAVIRASRALQVEFKVTKDKWMGRTIVCSDAKERKIFEEMKDYLTAYCMASSITILAAPTADLKDLPVRVINDKTRLYLETEGLNTNHLLKKKEEIEQKLQRMQEKEAEWDVTKIPKDVQEKRAENKRTLLKELDQIADSLGQ</sequence>
<dbReference type="PANTHER" id="PTHR11946">
    <property type="entry name" value="VALYL-TRNA SYNTHETASES"/>
    <property type="match status" value="1"/>
</dbReference>
<organism evidence="16 17">
    <name type="scientific">Planoprotostelium fungivorum</name>
    <dbReference type="NCBI Taxonomy" id="1890364"/>
    <lineage>
        <taxon>Eukaryota</taxon>
        <taxon>Amoebozoa</taxon>
        <taxon>Evosea</taxon>
        <taxon>Variosea</taxon>
        <taxon>Cavosteliida</taxon>
        <taxon>Cavosteliaceae</taxon>
        <taxon>Planoprotostelium</taxon>
    </lineage>
</organism>
<feature type="coiled-coil region" evidence="13">
    <location>
        <begin position="953"/>
        <end position="980"/>
    </location>
</feature>
<dbReference type="OrthoDB" id="629407at2759"/>
<keyword evidence="4" id="KW-0963">Cytoplasm</keyword>
<feature type="domain" description="Aminoacyl-tRNA synthetase class Ia" evidence="14">
    <location>
        <begin position="55"/>
        <end position="689"/>
    </location>
</feature>
<evidence type="ECO:0000259" key="15">
    <source>
        <dbReference type="Pfam" id="PF08264"/>
    </source>
</evidence>
<dbReference type="CDD" id="cd00817">
    <property type="entry name" value="ValRS_core"/>
    <property type="match status" value="1"/>
</dbReference>
<dbReference type="FunFam" id="1.10.730.10:FF:000009">
    <property type="entry name" value="Valine--tRNA ligase, mitochondrial"/>
    <property type="match status" value="1"/>
</dbReference>
<dbReference type="Proteomes" id="UP000241769">
    <property type="component" value="Unassembled WGS sequence"/>
</dbReference>
<evidence type="ECO:0000313" key="16">
    <source>
        <dbReference type="EMBL" id="PRP73203.1"/>
    </source>
</evidence>
<dbReference type="SUPFAM" id="SSF47323">
    <property type="entry name" value="Anticodon-binding domain of a subclass of class I aminoacyl-tRNA synthetases"/>
    <property type="match status" value="1"/>
</dbReference>
<evidence type="ECO:0000256" key="11">
    <source>
        <dbReference type="ARBA" id="ARBA00047552"/>
    </source>
</evidence>
<keyword evidence="8 12" id="KW-0648">Protein biosynthesis</keyword>
<evidence type="ECO:0000259" key="14">
    <source>
        <dbReference type="Pfam" id="PF00133"/>
    </source>
</evidence>
<dbReference type="NCBIfam" id="NF004349">
    <property type="entry name" value="PRK05729.1"/>
    <property type="match status" value="1"/>
</dbReference>
<accession>A0A2P6MNC7</accession>
<dbReference type="GO" id="GO:0006438">
    <property type="term" value="P:valyl-tRNA aminoacylation"/>
    <property type="evidence" value="ECO:0007669"/>
    <property type="project" value="InterPro"/>
</dbReference>
<dbReference type="GO" id="GO:0002161">
    <property type="term" value="F:aminoacyl-tRNA deacylase activity"/>
    <property type="evidence" value="ECO:0007669"/>
    <property type="project" value="InterPro"/>
</dbReference>
<dbReference type="InterPro" id="IPR001412">
    <property type="entry name" value="aa-tRNA-synth_I_CS"/>
</dbReference>
<dbReference type="CDD" id="cd07962">
    <property type="entry name" value="Anticodon_Ia_Val"/>
    <property type="match status" value="1"/>
</dbReference>
<reference evidence="16 17" key="1">
    <citation type="journal article" date="2018" name="Genome Biol. Evol.">
        <title>Multiple Roots of Fruiting Body Formation in Amoebozoa.</title>
        <authorList>
            <person name="Hillmann F."/>
            <person name="Forbes G."/>
            <person name="Novohradska S."/>
            <person name="Ferling I."/>
            <person name="Riege K."/>
            <person name="Groth M."/>
            <person name="Westermann M."/>
            <person name="Marz M."/>
            <person name="Spaller T."/>
            <person name="Winckler T."/>
            <person name="Schaap P."/>
            <person name="Glockner G."/>
        </authorList>
    </citation>
    <scope>NUCLEOTIDE SEQUENCE [LARGE SCALE GENOMIC DNA]</scope>
    <source>
        <strain evidence="16 17">Jena</strain>
    </source>
</reference>
<keyword evidence="7 12" id="KW-0067">ATP-binding</keyword>
<dbReference type="FunFam" id="3.40.50.620:FF:000020">
    <property type="entry name" value="Valine--tRNA ligase, mitochondrial"/>
    <property type="match status" value="1"/>
</dbReference>
<dbReference type="InterPro" id="IPR002303">
    <property type="entry name" value="Valyl-tRNA_ligase"/>
</dbReference>
<dbReference type="PRINTS" id="PR00986">
    <property type="entry name" value="TRNASYNTHVAL"/>
</dbReference>
<evidence type="ECO:0000313" key="17">
    <source>
        <dbReference type="Proteomes" id="UP000241769"/>
    </source>
</evidence>
<keyword evidence="17" id="KW-1185">Reference proteome</keyword>
<feature type="domain" description="Methionyl/Valyl/Leucyl/Isoleucyl-tRNA synthetase anticodon-binding" evidence="15">
    <location>
        <begin position="733"/>
        <end position="887"/>
    </location>
</feature>
<dbReference type="GO" id="GO:0005524">
    <property type="term" value="F:ATP binding"/>
    <property type="evidence" value="ECO:0007669"/>
    <property type="project" value="UniProtKB-KW"/>
</dbReference>
<dbReference type="Gene3D" id="3.40.50.620">
    <property type="entry name" value="HUPs"/>
    <property type="match status" value="2"/>
</dbReference>
<comment type="caution">
    <text evidence="16">The sequence shown here is derived from an EMBL/GenBank/DDBJ whole genome shotgun (WGS) entry which is preliminary data.</text>
</comment>
<dbReference type="PROSITE" id="PS00178">
    <property type="entry name" value="AA_TRNA_LIGASE_I"/>
    <property type="match status" value="1"/>
</dbReference>
<dbReference type="Pfam" id="PF00133">
    <property type="entry name" value="tRNA-synt_1"/>
    <property type="match status" value="1"/>
</dbReference>
<dbReference type="NCBIfam" id="TIGR00422">
    <property type="entry name" value="valS"/>
    <property type="match status" value="1"/>
</dbReference>